<feature type="binding site" evidence="10">
    <location>
        <position position="368"/>
    </location>
    <ligand>
        <name>thiamine diphosphate</name>
        <dbReference type="ChEBI" id="CHEBI:58937"/>
    </ligand>
</feature>
<dbReference type="PROSITE" id="PS00801">
    <property type="entry name" value="TRANSKETOLASE_1"/>
    <property type="match status" value="1"/>
</dbReference>
<reference evidence="12" key="1">
    <citation type="submission" date="2012-01" db="EMBL/GenBank/DDBJ databases">
        <title>The Genome Sequence of Treponema denticola OTK.</title>
        <authorList>
            <consortium name="The Broad Institute Genome Sequencing Platform"/>
            <person name="Earl A."/>
            <person name="Ward D."/>
            <person name="Feldgarden M."/>
            <person name="Gevers D."/>
            <person name="Blanton J.M."/>
            <person name="Fenno C.J."/>
            <person name="Baranova O.V."/>
            <person name="Mathney J."/>
            <person name="Dewhirst F.E."/>
            <person name="Izard J."/>
            <person name="Young S.K."/>
            <person name="Zeng Q."/>
            <person name="Gargeya S."/>
            <person name="Fitzgerald M."/>
            <person name="Haas B."/>
            <person name="Abouelleil A."/>
            <person name="Alvarado L."/>
            <person name="Arachchi H.M."/>
            <person name="Berlin A."/>
            <person name="Chapman S.B."/>
            <person name="Gearin G."/>
            <person name="Goldberg J."/>
            <person name="Griggs A."/>
            <person name="Gujja S."/>
            <person name="Hansen M."/>
            <person name="Heiman D."/>
            <person name="Howarth C."/>
            <person name="Larimer J."/>
            <person name="Lui A."/>
            <person name="MacDonald P.J.P."/>
            <person name="McCowen C."/>
            <person name="Montmayeur A."/>
            <person name="Murphy C."/>
            <person name="Neiman D."/>
            <person name="Pearson M."/>
            <person name="Priest M."/>
            <person name="Roberts A."/>
            <person name="Saif S."/>
            <person name="Shea T."/>
            <person name="Sisk P."/>
            <person name="Stolte C."/>
            <person name="Sykes S."/>
            <person name="Wortman J."/>
            <person name="Nusbaum C."/>
            <person name="Birren B."/>
        </authorList>
    </citation>
    <scope>NUCLEOTIDE SEQUENCE [LARGE SCALE GENOMIC DNA]</scope>
    <source>
        <strain evidence="12">OTK</strain>
    </source>
</reference>
<dbReference type="InterPro" id="IPR005475">
    <property type="entry name" value="Transketolase-like_Pyr-bd"/>
</dbReference>
<protein>
    <recommendedName>
        <fullName evidence="10">1-deoxy-D-xylulose-5-phosphate synthase</fullName>
        <ecNumber evidence="10">2.2.1.7</ecNumber>
    </recommendedName>
    <alternativeName>
        <fullName evidence="10">1-deoxyxylulose-5-phosphate synthase</fullName>
        <shortName evidence="10">DXP synthase</shortName>
        <shortName evidence="10">DXPS</shortName>
    </alternativeName>
</protein>
<dbReference type="GO" id="GO:0005829">
    <property type="term" value="C:cytosol"/>
    <property type="evidence" value="ECO:0007669"/>
    <property type="project" value="TreeGrafter"/>
</dbReference>
<evidence type="ECO:0000256" key="8">
    <source>
        <dbReference type="ARBA" id="ARBA00023052"/>
    </source>
</evidence>
<dbReference type="HOGENOM" id="CLU_009227_1_4_12"/>
<evidence type="ECO:0000256" key="5">
    <source>
        <dbReference type="ARBA" id="ARBA00022723"/>
    </source>
</evidence>
<dbReference type="GO" id="GO:0016114">
    <property type="term" value="P:terpenoid biosynthetic process"/>
    <property type="evidence" value="ECO:0007669"/>
    <property type="project" value="UniProtKB-UniRule"/>
</dbReference>
<dbReference type="Proteomes" id="UP000011701">
    <property type="component" value="Chromosome"/>
</dbReference>
<keyword evidence="9 10" id="KW-0414">Isoprene biosynthesis</keyword>
<accession>A0A0F6MS56</accession>
<dbReference type="NCBIfam" id="NF003933">
    <property type="entry name" value="PRK05444.2-2"/>
    <property type="match status" value="1"/>
</dbReference>
<dbReference type="SMART" id="SM00861">
    <property type="entry name" value="Transket_pyr"/>
    <property type="match status" value="1"/>
</dbReference>
<evidence type="ECO:0000256" key="7">
    <source>
        <dbReference type="ARBA" id="ARBA00022977"/>
    </source>
</evidence>
<organism evidence="12">
    <name type="scientific">Treponema denticola OTK</name>
    <dbReference type="NCBI Taxonomy" id="999434"/>
    <lineage>
        <taxon>Bacteria</taxon>
        <taxon>Pseudomonadati</taxon>
        <taxon>Spirochaetota</taxon>
        <taxon>Spirochaetia</taxon>
        <taxon>Spirochaetales</taxon>
        <taxon>Treponemataceae</taxon>
        <taxon>Treponema</taxon>
    </lineage>
</organism>
<dbReference type="GO" id="GO:0009228">
    <property type="term" value="P:thiamine biosynthetic process"/>
    <property type="evidence" value="ECO:0007669"/>
    <property type="project" value="UniProtKB-UniRule"/>
</dbReference>
<dbReference type="Gene3D" id="3.40.50.970">
    <property type="match status" value="2"/>
</dbReference>
<dbReference type="HAMAP" id="MF_00315">
    <property type="entry name" value="DXP_synth"/>
    <property type="match status" value="1"/>
</dbReference>
<name>A0A0F6MS56_TREDN</name>
<dbReference type="Gene3D" id="3.40.50.920">
    <property type="match status" value="1"/>
</dbReference>
<evidence type="ECO:0000259" key="11">
    <source>
        <dbReference type="SMART" id="SM00861"/>
    </source>
</evidence>
<dbReference type="PANTHER" id="PTHR43322">
    <property type="entry name" value="1-D-DEOXYXYLULOSE 5-PHOSPHATE SYNTHASE-RELATED"/>
    <property type="match status" value="1"/>
</dbReference>
<evidence type="ECO:0000256" key="3">
    <source>
        <dbReference type="ARBA" id="ARBA00011738"/>
    </source>
</evidence>
<dbReference type="InterPro" id="IPR049557">
    <property type="entry name" value="Transketolase_CS"/>
</dbReference>
<dbReference type="PATRIC" id="fig|999434.4.peg.315"/>
<dbReference type="RefSeq" id="WP_002690446.1">
    <property type="nucleotide sequence ID" value="NZ_CM001797.1"/>
</dbReference>
<feature type="binding site" evidence="10">
    <location>
        <position position="177"/>
    </location>
    <ligand>
        <name>Mg(2+)</name>
        <dbReference type="ChEBI" id="CHEBI:18420"/>
    </ligand>
</feature>
<feature type="binding site" evidence="10">
    <location>
        <position position="288"/>
    </location>
    <ligand>
        <name>thiamine diphosphate</name>
        <dbReference type="ChEBI" id="CHEBI:58937"/>
    </ligand>
</feature>
<evidence type="ECO:0000256" key="6">
    <source>
        <dbReference type="ARBA" id="ARBA00022842"/>
    </source>
</evidence>
<evidence type="ECO:0000256" key="9">
    <source>
        <dbReference type="ARBA" id="ARBA00023229"/>
    </source>
</evidence>
<dbReference type="GO" id="GO:0000287">
    <property type="term" value="F:magnesium ion binding"/>
    <property type="evidence" value="ECO:0007669"/>
    <property type="project" value="UniProtKB-UniRule"/>
</dbReference>
<dbReference type="InterPro" id="IPR009014">
    <property type="entry name" value="Transketo_C/PFOR_II"/>
</dbReference>
<dbReference type="PROSITE" id="PS00802">
    <property type="entry name" value="TRANSKETOLASE_2"/>
    <property type="match status" value="1"/>
</dbReference>
<comment type="catalytic activity">
    <reaction evidence="10">
        <text>D-glyceraldehyde 3-phosphate + pyruvate + H(+) = 1-deoxy-D-xylulose 5-phosphate + CO2</text>
        <dbReference type="Rhea" id="RHEA:12605"/>
        <dbReference type="ChEBI" id="CHEBI:15361"/>
        <dbReference type="ChEBI" id="CHEBI:15378"/>
        <dbReference type="ChEBI" id="CHEBI:16526"/>
        <dbReference type="ChEBI" id="CHEBI:57792"/>
        <dbReference type="ChEBI" id="CHEBI:59776"/>
        <dbReference type="EC" id="2.2.1.7"/>
    </reaction>
</comment>
<comment type="cofactor">
    <cofactor evidence="10">
        <name>Mg(2+)</name>
        <dbReference type="ChEBI" id="CHEBI:18420"/>
    </cofactor>
    <text evidence="10">Binds 1 Mg(2+) ion per subunit.</text>
</comment>
<evidence type="ECO:0000256" key="10">
    <source>
        <dbReference type="HAMAP-Rule" id="MF_00315"/>
    </source>
</evidence>
<feature type="binding site" evidence="10">
    <location>
        <position position="148"/>
    </location>
    <ligand>
        <name>Mg(2+)</name>
        <dbReference type="ChEBI" id="CHEBI:18420"/>
    </ligand>
</feature>
<keyword evidence="8 10" id="KW-0786">Thiamine pyrophosphate</keyword>
<dbReference type="GO" id="GO:0008661">
    <property type="term" value="F:1-deoxy-D-xylulose-5-phosphate synthase activity"/>
    <property type="evidence" value="ECO:0007669"/>
    <property type="project" value="UniProtKB-UniRule"/>
</dbReference>
<comment type="cofactor">
    <cofactor evidence="10">
        <name>thiamine diphosphate</name>
        <dbReference type="ChEBI" id="CHEBI:58937"/>
    </cofactor>
    <text evidence="10">Binds 1 thiamine pyrophosphate per subunit.</text>
</comment>
<dbReference type="GO" id="GO:0030976">
    <property type="term" value="F:thiamine pyrophosphate binding"/>
    <property type="evidence" value="ECO:0007669"/>
    <property type="project" value="UniProtKB-UniRule"/>
</dbReference>
<keyword evidence="7 10" id="KW-0784">Thiamine biosynthesis</keyword>
<dbReference type="Pfam" id="PF02779">
    <property type="entry name" value="Transket_pyr"/>
    <property type="match status" value="1"/>
</dbReference>
<proteinExistence type="inferred from homology"/>
<dbReference type="AlphaFoldDB" id="A0A0F6MS56"/>
<dbReference type="CDD" id="cd02007">
    <property type="entry name" value="TPP_DXS"/>
    <property type="match status" value="1"/>
</dbReference>
<feature type="binding site" evidence="10">
    <location>
        <position position="177"/>
    </location>
    <ligand>
        <name>thiamine diphosphate</name>
        <dbReference type="ChEBI" id="CHEBI:58937"/>
    </ligand>
</feature>
<keyword evidence="6 10" id="KW-0460">Magnesium</keyword>
<comment type="subunit">
    <text evidence="3 10">Homodimer.</text>
</comment>
<comment type="pathway">
    <text evidence="1 10">Metabolic intermediate biosynthesis; 1-deoxy-D-xylulose 5-phosphate biosynthesis; 1-deoxy-D-xylulose 5-phosphate from D-glyceraldehyde 3-phosphate and pyruvate: step 1/1.</text>
</comment>
<dbReference type="InterPro" id="IPR029061">
    <property type="entry name" value="THDP-binding"/>
</dbReference>
<sequence length="662" mass="72743">MTKNSLLSKIKGPEDIKLLSYNELKDLAVEIRKEILTVVGHNGGHLASNLGVIELTLAIHRVFSSPHDAIVWDVGHQSYTHKMITGRQSRFSTLRLWEGLSGFPKREESVHDAFNTGHASTSISAALGILEGKRLNKDSGKVIAVIGDGAMTGGMAFEALSNAGELKKDLIVIINDNKMSISKNTGAFSEYLSRLTVHEGYQRFKYLFDKAVGSIPLVGNKLNSIIWRLKRDMKGIFYKNNIFVDFGFEYVGPINGHNIKELEKVLKNVKKLNSPVVMLVETIKGKGYPLAEINPAAFHGIGPFNISDGKVEKKDSITFTQAFGKALVKEAEKNSKIAAITAAMESGTGLSLFHSKFPERFFDVGIAESHAVTFAAGLASAGIKPVTAIYSTFLQRSIDQIIHDTSIQNLPVIFAIDRAGPVPADGETHQGLFDIALLRPVPNMTILCPASEKELDLMLSWALMQDNPIAIRYPKADCPKEIPEFSQNIEKGRGVLIKNSDRSCILIACTGGMYKEVKEASAILAHKGLFTDIYNVRFAKPIDENYFLSITKNYSYILFVEDGMKIGSLSSYLESLILRYESNKTGSQDNKTGAQNKKTEVLAFEDMFFPHGTRSEIFKGAGVSAEHIAQAAELLFTETNTVSGSAALHINDLPLRGYEENI</sequence>
<gene>
    <name evidence="10" type="primary">dxs</name>
    <name evidence="12" type="ORF">HMPREF9723_00299</name>
</gene>
<comment type="caution">
    <text evidence="12">The sequence shown here is derived from an EMBL/GenBank/DDBJ whole genome shotgun (WGS) entry which is preliminary data.</text>
</comment>
<comment type="function">
    <text evidence="10">Catalyzes the acyloin condensation reaction between C atoms 2 and 3 of pyruvate and glyceraldehyde 3-phosphate to yield 1-deoxy-D-xylulose-5-phosphate (DXP).</text>
</comment>
<dbReference type="NCBIfam" id="TIGR00204">
    <property type="entry name" value="dxs"/>
    <property type="match status" value="1"/>
</dbReference>
<dbReference type="SUPFAM" id="SSF52922">
    <property type="entry name" value="TK C-terminal domain-like"/>
    <property type="match status" value="1"/>
</dbReference>
<dbReference type="InterPro" id="IPR020826">
    <property type="entry name" value="Transketolase_BS"/>
</dbReference>
<dbReference type="InterPro" id="IPR005477">
    <property type="entry name" value="Dxylulose-5-P_synthase"/>
</dbReference>
<evidence type="ECO:0000256" key="4">
    <source>
        <dbReference type="ARBA" id="ARBA00022679"/>
    </source>
</evidence>
<dbReference type="EC" id="2.2.1.7" evidence="10"/>
<dbReference type="EMBL" id="AGDY01000002">
    <property type="protein sequence ID" value="EMB24611.1"/>
    <property type="molecule type" value="Genomic_DNA"/>
</dbReference>
<feature type="binding site" evidence="10">
    <location>
        <position position="76"/>
    </location>
    <ligand>
        <name>thiamine diphosphate</name>
        <dbReference type="ChEBI" id="CHEBI:58937"/>
    </ligand>
</feature>
<comment type="similarity">
    <text evidence="2 10">Belongs to the transketolase family. DXPS subfamily.</text>
</comment>
<dbReference type="CDD" id="cd07033">
    <property type="entry name" value="TPP_PYR_DXS_TK_like"/>
    <property type="match status" value="1"/>
</dbReference>
<feature type="binding site" evidence="10">
    <location>
        <begin position="149"/>
        <end position="150"/>
    </location>
    <ligand>
        <name>thiamine diphosphate</name>
        <dbReference type="ChEBI" id="CHEBI:58937"/>
    </ligand>
</feature>
<dbReference type="SUPFAM" id="SSF52518">
    <property type="entry name" value="Thiamin diphosphate-binding fold (THDP-binding)"/>
    <property type="match status" value="2"/>
</dbReference>
<dbReference type="PANTHER" id="PTHR43322:SF5">
    <property type="entry name" value="1-DEOXY-D-XYLULOSE-5-PHOSPHATE SYNTHASE, CHLOROPLASTIC"/>
    <property type="match status" value="1"/>
</dbReference>
<feature type="domain" description="Transketolase-like pyrimidine-binding" evidence="11">
    <location>
        <begin position="317"/>
        <end position="481"/>
    </location>
</feature>
<feature type="binding site" evidence="10">
    <location>
        <begin position="117"/>
        <end position="119"/>
    </location>
    <ligand>
        <name>thiamine diphosphate</name>
        <dbReference type="ChEBI" id="CHEBI:58937"/>
    </ligand>
</feature>
<evidence type="ECO:0000256" key="2">
    <source>
        <dbReference type="ARBA" id="ARBA00011081"/>
    </source>
</evidence>
<dbReference type="InterPro" id="IPR033248">
    <property type="entry name" value="Transketolase_C"/>
</dbReference>
<keyword evidence="4 10" id="KW-0808">Transferase</keyword>
<keyword evidence="5 10" id="KW-0479">Metal-binding</keyword>
<dbReference type="Pfam" id="PF02780">
    <property type="entry name" value="Transketolase_C"/>
    <property type="match status" value="1"/>
</dbReference>
<evidence type="ECO:0000256" key="1">
    <source>
        <dbReference type="ARBA" id="ARBA00004980"/>
    </source>
</evidence>
<dbReference type="GO" id="GO:0019288">
    <property type="term" value="P:isopentenyl diphosphate biosynthetic process, methylerythritol 4-phosphate pathway"/>
    <property type="evidence" value="ECO:0007669"/>
    <property type="project" value="TreeGrafter"/>
</dbReference>
<dbReference type="Pfam" id="PF13292">
    <property type="entry name" value="DXP_synthase_N"/>
    <property type="match status" value="1"/>
</dbReference>
<dbReference type="UniPathway" id="UPA00064">
    <property type="reaction ID" value="UER00091"/>
</dbReference>
<evidence type="ECO:0000313" key="12">
    <source>
        <dbReference type="EMBL" id="EMB24611.1"/>
    </source>
</evidence>